<accession>C3ZV03</accession>
<reference evidence="1" key="1">
    <citation type="journal article" date="2008" name="Nature">
        <title>The amphioxus genome and the evolution of the chordate karyotype.</title>
        <authorList>
            <consortium name="US DOE Joint Genome Institute (JGI-PGF)"/>
            <person name="Putnam N.H."/>
            <person name="Butts T."/>
            <person name="Ferrier D.E.K."/>
            <person name="Furlong R.F."/>
            <person name="Hellsten U."/>
            <person name="Kawashima T."/>
            <person name="Robinson-Rechavi M."/>
            <person name="Shoguchi E."/>
            <person name="Terry A."/>
            <person name="Yu J.-K."/>
            <person name="Benito-Gutierrez E.L."/>
            <person name="Dubchak I."/>
            <person name="Garcia-Fernandez J."/>
            <person name="Gibson-Brown J.J."/>
            <person name="Grigoriev I.V."/>
            <person name="Horton A.C."/>
            <person name="de Jong P.J."/>
            <person name="Jurka J."/>
            <person name="Kapitonov V.V."/>
            <person name="Kohara Y."/>
            <person name="Kuroki Y."/>
            <person name="Lindquist E."/>
            <person name="Lucas S."/>
            <person name="Osoegawa K."/>
            <person name="Pennacchio L.A."/>
            <person name="Salamov A.A."/>
            <person name="Satou Y."/>
            <person name="Sauka-Spengler T."/>
            <person name="Schmutz J."/>
            <person name="Shin-I T."/>
            <person name="Toyoda A."/>
            <person name="Bronner-Fraser M."/>
            <person name="Fujiyama A."/>
            <person name="Holland L.Z."/>
            <person name="Holland P.W.H."/>
            <person name="Satoh N."/>
            <person name="Rokhsar D.S."/>
        </authorList>
    </citation>
    <scope>NUCLEOTIDE SEQUENCE [LARGE SCALE GENOMIC DNA]</scope>
    <source>
        <strain evidence="1">S238N-H82</strain>
        <tissue evidence="1">Testes</tissue>
    </source>
</reference>
<dbReference type="InParanoid" id="C3ZV03"/>
<sequence length="333" mass="36493">MERRVRISVSSGAIKPGSTACSYRGWDLHAISTASSKIGARVGSTAANVCLFLISQECVRKQCLDVLREWWTGEVPGVIVTEALHNIRRDSGPGGRRLGASSRCGYPWKSSSASSEDIRDVWMDMQPFLDKLQQVEKELSLSSFQDLIDAIKAGSTTAAMFMVGLIPQCPDVLREGGQRRCQASQSRRRFTTSGETVVLAEGDLVPPLVVVDKELSLSSFQDLIDAIKAGSTTAAMFMVGPIPLTIKDPFCLSGGLSQLNYDKSRAYLKYRATYHCSPSDTRCQPGKGGRAQKTQIPVIFLTKLVSKLLDLRGAVNWLNFRMPTTWFFSALIG</sequence>
<gene>
    <name evidence="1" type="ORF">BRAFLDRAFT_96480</name>
</gene>
<dbReference type="AlphaFoldDB" id="C3ZV03"/>
<organism>
    <name type="scientific">Branchiostoma floridae</name>
    <name type="common">Florida lancelet</name>
    <name type="synonym">Amphioxus</name>
    <dbReference type="NCBI Taxonomy" id="7739"/>
    <lineage>
        <taxon>Eukaryota</taxon>
        <taxon>Metazoa</taxon>
        <taxon>Chordata</taxon>
        <taxon>Cephalochordata</taxon>
        <taxon>Leptocardii</taxon>
        <taxon>Amphioxiformes</taxon>
        <taxon>Branchiostomatidae</taxon>
        <taxon>Branchiostoma</taxon>
    </lineage>
</organism>
<dbReference type="EMBL" id="GG666686">
    <property type="protein sequence ID" value="EEN43650.1"/>
    <property type="molecule type" value="Genomic_DNA"/>
</dbReference>
<protein>
    <submittedName>
        <fullName evidence="1">Uncharacterized protein</fullName>
    </submittedName>
</protein>
<evidence type="ECO:0000313" key="1">
    <source>
        <dbReference type="EMBL" id="EEN43650.1"/>
    </source>
</evidence>
<name>C3ZV03_BRAFL</name>
<proteinExistence type="predicted"/>